<dbReference type="HOGENOM" id="CLU_1037146_0_0_11"/>
<evidence type="ECO:0000313" key="3">
    <source>
        <dbReference type="Proteomes" id="UP000021053"/>
    </source>
</evidence>
<dbReference type="InterPro" id="IPR035897">
    <property type="entry name" value="Toll_tir_struct_dom_sf"/>
</dbReference>
<dbReference type="SUPFAM" id="SSF52200">
    <property type="entry name" value="Toll/Interleukin receptor TIR domain"/>
    <property type="match status" value="1"/>
</dbReference>
<dbReference type="RefSeq" id="WP_084700611.1">
    <property type="nucleotide sequence ID" value="NZ_KK073874.1"/>
</dbReference>
<proteinExistence type="predicted"/>
<gene>
    <name evidence="2" type="ORF">CryarDRAFT_3481</name>
</gene>
<dbReference type="PROSITE" id="PS50104">
    <property type="entry name" value="TIR"/>
    <property type="match status" value="1"/>
</dbReference>
<evidence type="ECO:0000313" key="2">
    <source>
        <dbReference type="EMBL" id="EXG82313.1"/>
    </source>
</evidence>
<dbReference type="EMBL" id="JFBT01000001">
    <property type="protein sequence ID" value="EXG82313.1"/>
    <property type="molecule type" value="Genomic_DNA"/>
</dbReference>
<organism evidence="2 3">
    <name type="scientific">Cryptosporangium arvum DSM 44712</name>
    <dbReference type="NCBI Taxonomy" id="927661"/>
    <lineage>
        <taxon>Bacteria</taxon>
        <taxon>Bacillati</taxon>
        <taxon>Actinomycetota</taxon>
        <taxon>Actinomycetes</taxon>
        <taxon>Cryptosporangiales</taxon>
        <taxon>Cryptosporangiaceae</taxon>
        <taxon>Cryptosporangium</taxon>
    </lineage>
</organism>
<name>A0A010Z4N9_9ACTN</name>
<dbReference type="Gene3D" id="3.40.50.10140">
    <property type="entry name" value="Toll/interleukin-1 receptor homology (TIR) domain"/>
    <property type="match status" value="1"/>
</dbReference>
<reference evidence="2 3" key="1">
    <citation type="submission" date="2013-07" db="EMBL/GenBank/DDBJ databases">
        <authorList>
            <consortium name="DOE Joint Genome Institute"/>
            <person name="Eisen J."/>
            <person name="Huntemann M."/>
            <person name="Han J."/>
            <person name="Chen A."/>
            <person name="Kyrpides N."/>
            <person name="Mavromatis K."/>
            <person name="Markowitz V."/>
            <person name="Palaniappan K."/>
            <person name="Ivanova N."/>
            <person name="Schaumberg A."/>
            <person name="Pati A."/>
            <person name="Liolios K."/>
            <person name="Nordberg H.P."/>
            <person name="Cantor M.N."/>
            <person name="Hua S.X."/>
            <person name="Woyke T."/>
        </authorList>
    </citation>
    <scope>NUCLEOTIDE SEQUENCE [LARGE SCALE GENOMIC DNA]</scope>
    <source>
        <strain evidence="2 3">DSM 44712</strain>
    </source>
</reference>
<evidence type="ECO:0000259" key="1">
    <source>
        <dbReference type="PROSITE" id="PS50104"/>
    </source>
</evidence>
<accession>A0A010Z4N9</accession>
<protein>
    <submittedName>
        <fullName evidence="2">TIR domain-containing protein</fullName>
    </submittedName>
</protein>
<dbReference type="OrthoDB" id="9803641at2"/>
<comment type="caution">
    <text evidence="2">The sequence shown here is derived from an EMBL/GenBank/DDBJ whole genome shotgun (WGS) entry which is preliminary data.</text>
</comment>
<sequence length="268" mass="29995">MAASVFLSYSRSDRGYAEQLVPFLRAADLTVWWDFELYAGEVWTREIAQRINMCDVFLVILTPEAVKSPWVLRELHYASESGKRIVPLLLDACELPLLLAGVHREDVRGGDLPGTQFLVDLGGVASPRRKRFSRRERSTNSALPQFAAQQALLVEEVRWLMAHDRKSSVSITVPGSFLTVQLYRLDLGIRVDIGFGFGRTRIADAQHDSLTRNGWAGVDVSFGPIQKTFAISSVEDHYAAARQIVDALINAHGLESSEPLKVKKRFAR</sequence>
<feature type="domain" description="TIR" evidence="1">
    <location>
        <begin position="1"/>
        <end position="125"/>
    </location>
</feature>
<dbReference type="GO" id="GO:0007165">
    <property type="term" value="P:signal transduction"/>
    <property type="evidence" value="ECO:0007669"/>
    <property type="project" value="InterPro"/>
</dbReference>
<dbReference type="Pfam" id="PF13676">
    <property type="entry name" value="TIR_2"/>
    <property type="match status" value="1"/>
</dbReference>
<keyword evidence="3" id="KW-1185">Reference proteome</keyword>
<dbReference type="Proteomes" id="UP000021053">
    <property type="component" value="Unassembled WGS sequence"/>
</dbReference>
<dbReference type="SMART" id="SM00255">
    <property type="entry name" value="TIR"/>
    <property type="match status" value="1"/>
</dbReference>
<dbReference type="InterPro" id="IPR000157">
    <property type="entry name" value="TIR_dom"/>
</dbReference>
<dbReference type="AlphaFoldDB" id="A0A010Z4N9"/>